<evidence type="ECO:0000256" key="6">
    <source>
        <dbReference type="SAM" id="MobiDB-lite"/>
    </source>
</evidence>
<keyword evidence="9" id="KW-1185">Reference proteome</keyword>
<dbReference type="Pfam" id="PF00933">
    <property type="entry name" value="Glyco_hydro_3"/>
    <property type="match status" value="1"/>
</dbReference>
<comment type="caution">
    <text evidence="8">The sequence shown here is derived from an EMBL/GenBank/DDBJ whole genome shotgun (WGS) entry which is preliminary data.</text>
</comment>
<reference evidence="8 9" key="1">
    <citation type="journal article" date="2015" name="Genome Announc.">
        <title>Expanding the biotechnology potential of lactobacilli through comparative genomics of 213 strains and associated genera.</title>
        <authorList>
            <person name="Sun Z."/>
            <person name="Harris H.M."/>
            <person name="McCann A."/>
            <person name="Guo C."/>
            <person name="Argimon S."/>
            <person name="Zhang W."/>
            <person name="Yang X."/>
            <person name="Jeffery I.B."/>
            <person name="Cooney J.C."/>
            <person name="Kagawa T.F."/>
            <person name="Liu W."/>
            <person name="Song Y."/>
            <person name="Salvetti E."/>
            <person name="Wrobel A."/>
            <person name="Rasinkangas P."/>
            <person name="Parkhill J."/>
            <person name="Rea M.C."/>
            <person name="O'Sullivan O."/>
            <person name="Ritari J."/>
            <person name="Douillard F.P."/>
            <person name="Paul Ross R."/>
            <person name="Yang R."/>
            <person name="Briner A.E."/>
            <person name="Felis G.E."/>
            <person name="de Vos W.M."/>
            <person name="Barrangou R."/>
            <person name="Klaenhammer T.R."/>
            <person name="Caufield P.W."/>
            <person name="Cui Y."/>
            <person name="Zhang H."/>
            <person name="O'Toole P.W."/>
        </authorList>
    </citation>
    <scope>NUCLEOTIDE SEQUENCE [LARGE SCALE GENOMIC DNA]</scope>
    <source>
        <strain evidence="8 9">DSM 18630</strain>
    </source>
</reference>
<comment type="catalytic activity">
    <reaction evidence="1">
        <text>Hydrolysis of terminal non-reducing N-acetyl-D-hexosamine residues in N-acetyl-beta-D-hexosaminides.</text>
        <dbReference type="EC" id="3.2.1.52"/>
    </reaction>
</comment>
<comment type="similarity">
    <text evidence="2">Belongs to the glycosyl hydrolase 3 family.</text>
</comment>
<keyword evidence="4" id="KW-0378">Hydrolase</keyword>
<protein>
    <recommendedName>
        <fullName evidence="3">beta-N-acetylhexosaminidase</fullName>
        <ecNumber evidence="3">3.2.1.52</ecNumber>
    </recommendedName>
</protein>
<gene>
    <name evidence="8" type="ORF">FC89_GL002447</name>
</gene>
<dbReference type="Gene3D" id="3.20.20.300">
    <property type="entry name" value="Glycoside hydrolase, family 3, N-terminal domain"/>
    <property type="match status" value="1"/>
</dbReference>
<evidence type="ECO:0000313" key="9">
    <source>
        <dbReference type="Proteomes" id="UP000051451"/>
    </source>
</evidence>
<dbReference type="GO" id="GO:0005975">
    <property type="term" value="P:carbohydrate metabolic process"/>
    <property type="evidence" value="ECO:0007669"/>
    <property type="project" value="InterPro"/>
</dbReference>
<sequence length="363" mass="39783">MPFTVVNAQNQKVSNQQLKTIIKKMSLQQKIAQMYIISTQANQQNTAAAIQKEQPGGIILFGNDFKDQTKQQFVNNLNNYQKQVKLPLLIGTDQEGGSVSRLSANPELTGNRNFPSPQQSYQTGGKQGVAAEAAAVAEILHSLQINLNFAPVADVSNNQQSFIYSRTLGLSYRQTAAVIKAEIPAMQKNHVAASLKHFPGYGSAGDTHTGFATNDKSLKEFKKNDFVPFRAGIQAGAQVVLVSHIFANAIDAKYPASLSPKIHRILRQKLHFKGVIITDDLTMGAITKFATEKHVSADVLAVKAGNDLLLSNDLPTGLPAIVQAVKKHQIRESQINNSVYRILKLKRDLGILNSQNIKIYQNN</sequence>
<dbReference type="AlphaFoldDB" id="A0A0R1VQW2"/>
<organism evidence="8 9">
    <name type="scientific">Liquorilactobacillus ghanensis DSM 18630</name>
    <dbReference type="NCBI Taxonomy" id="1423750"/>
    <lineage>
        <taxon>Bacteria</taxon>
        <taxon>Bacillati</taxon>
        <taxon>Bacillota</taxon>
        <taxon>Bacilli</taxon>
        <taxon>Lactobacillales</taxon>
        <taxon>Lactobacillaceae</taxon>
        <taxon>Liquorilactobacillus</taxon>
    </lineage>
</organism>
<dbReference type="EMBL" id="AZGB01000030">
    <property type="protein sequence ID" value="KRM04044.1"/>
    <property type="molecule type" value="Genomic_DNA"/>
</dbReference>
<evidence type="ECO:0000256" key="4">
    <source>
        <dbReference type="ARBA" id="ARBA00022801"/>
    </source>
</evidence>
<evidence type="ECO:0000256" key="2">
    <source>
        <dbReference type="ARBA" id="ARBA00005336"/>
    </source>
</evidence>
<evidence type="ECO:0000256" key="1">
    <source>
        <dbReference type="ARBA" id="ARBA00001231"/>
    </source>
</evidence>
<dbReference type="SUPFAM" id="SSF51445">
    <property type="entry name" value="(Trans)glycosidases"/>
    <property type="match status" value="1"/>
</dbReference>
<evidence type="ECO:0000313" key="8">
    <source>
        <dbReference type="EMBL" id="KRM04044.1"/>
    </source>
</evidence>
<dbReference type="InterPro" id="IPR017853">
    <property type="entry name" value="GH"/>
</dbReference>
<dbReference type="PATRIC" id="fig|1423750.3.peg.2488"/>
<dbReference type="InterPro" id="IPR019800">
    <property type="entry name" value="Glyco_hydro_3_AS"/>
</dbReference>
<name>A0A0R1VQW2_9LACO</name>
<dbReference type="PANTHER" id="PTHR30480">
    <property type="entry name" value="BETA-HEXOSAMINIDASE-RELATED"/>
    <property type="match status" value="1"/>
</dbReference>
<evidence type="ECO:0000256" key="5">
    <source>
        <dbReference type="ARBA" id="ARBA00023295"/>
    </source>
</evidence>
<dbReference type="GO" id="GO:0004563">
    <property type="term" value="F:beta-N-acetylhexosaminidase activity"/>
    <property type="evidence" value="ECO:0007669"/>
    <property type="project" value="UniProtKB-EC"/>
</dbReference>
<dbReference type="Proteomes" id="UP000051451">
    <property type="component" value="Unassembled WGS sequence"/>
</dbReference>
<proteinExistence type="inferred from homology"/>
<dbReference type="InterPro" id="IPR050226">
    <property type="entry name" value="NagZ_Beta-hexosaminidase"/>
</dbReference>
<dbReference type="InterPro" id="IPR036962">
    <property type="entry name" value="Glyco_hydro_3_N_sf"/>
</dbReference>
<dbReference type="PANTHER" id="PTHR30480:SF13">
    <property type="entry name" value="BETA-HEXOSAMINIDASE"/>
    <property type="match status" value="1"/>
</dbReference>
<dbReference type="InterPro" id="IPR001764">
    <property type="entry name" value="Glyco_hydro_3_N"/>
</dbReference>
<dbReference type="GO" id="GO:0009254">
    <property type="term" value="P:peptidoglycan turnover"/>
    <property type="evidence" value="ECO:0007669"/>
    <property type="project" value="TreeGrafter"/>
</dbReference>
<feature type="region of interest" description="Disordered" evidence="6">
    <location>
        <begin position="104"/>
        <end position="124"/>
    </location>
</feature>
<dbReference type="EC" id="3.2.1.52" evidence="3"/>
<evidence type="ECO:0000256" key="3">
    <source>
        <dbReference type="ARBA" id="ARBA00012663"/>
    </source>
</evidence>
<evidence type="ECO:0000259" key="7">
    <source>
        <dbReference type="Pfam" id="PF00933"/>
    </source>
</evidence>
<dbReference type="PROSITE" id="PS00775">
    <property type="entry name" value="GLYCOSYL_HYDROL_F3"/>
    <property type="match status" value="1"/>
</dbReference>
<keyword evidence="5" id="KW-0326">Glycosidase</keyword>
<accession>A0A0R1VQW2</accession>
<feature type="domain" description="Glycoside hydrolase family 3 N-terminal" evidence="7">
    <location>
        <begin position="27"/>
        <end position="345"/>
    </location>
</feature>
<dbReference type="STRING" id="1423750.FC89_GL002447"/>